<dbReference type="GO" id="GO:0030488">
    <property type="term" value="P:tRNA methylation"/>
    <property type="evidence" value="ECO:0007669"/>
    <property type="project" value="UniProtKB-UniRule"/>
</dbReference>
<dbReference type="PANTHER" id="PTHR30544:SF5">
    <property type="entry name" value="RADICAL SAM CORE DOMAIN-CONTAINING PROTEIN"/>
    <property type="match status" value="1"/>
</dbReference>
<comment type="function">
    <text evidence="14">Specifically methylates position 2 of adenine 2503 in 23S rRNA and position 2 of adenine 37 in tRNAs.</text>
</comment>
<dbReference type="PANTHER" id="PTHR30544">
    <property type="entry name" value="23S RRNA METHYLTRANSFERASE"/>
    <property type="match status" value="1"/>
</dbReference>
<keyword evidence="4 14" id="KW-0963">Cytoplasm</keyword>
<dbReference type="GO" id="GO:0070040">
    <property type="term" value="F:rRNA (adenine(2503)-C2-)-methyltransferase activity"/>
    <property type="evidence" value="ECO:0007669"/>
    <property type="project" value="UniProtKB-UniRule"/>
</dbReference>
<dbReference type="EMBL" id="BEXT01000001">
    <property type="protein sequence ID" value="GBC59450.1"/>
    <property type="molecule type" value="Genomic_DNA"/>
</dbReference>
<dbReference type="EC" id="2.1.1.192" evidence="14"/>
<dbReference type="GO" id="GO:0005737">
    <property type="term" value="C:cytoplasm"/>
    <property type="evidence" value="ECO:0007669"/>
    <property type="project" value="UniProtKB-SubCell"/>
</dbReference>
<feature type="binding site" evidence="14">
    <location>
        <position position="295"/>
    </location>
    <ligand>
        <name>S-adenosyl-L-methionine</name>
        <dbReference type="ChEBI" id="CHEBI:59789"/>
    </ligand>
</feature>
<dbReference type="InterPro" id="IPR058240">
    <property type="entry name" value="rSAM_sf"/>
</dbReference>
<dbReference type="GO" id="GO:0019843">
    <property type="term" value="F:rRNA binding"/>
    <property type="evidence" value="ECO:0007669"/>
    <property type="project" value="UniProtKB-UniRule"/>
</dbReference>
<dbReference type="SFLD" id="SFLDS00029">
    <property type="entry name" value="Radical_SAM"/>
    <property type="match status" value="1"/>
</dbReference>
<dbReference type="SFLD" id="SFLDG01062">
    <property type="entry name" value="methyltransferase_(Class_A)"/>
    <property type="match status" value="1"/>
</dbReference>
<dbReference type="InterPro" id="IPR027492">
    <property type="entry name" value="RNA_MTrfase_RlmN"/>
</dbReference>
<comment type="cofactor">
    <cofactor evidence="14">
        <name>[4Fe-4S] cluster</name>
        <dbReference type="ChEBI" id="CHEBI:49883"/>
    </cofactor>
    <text evidence="14">Binds 1 [4Fe-4S] cluster. The cluster is coordinated with 3 cysteines and an exchangeable S-adenosyl-L-methionine.</text>
</comment>
<dbReference type="CDD" id="cd01335">
    <property type="entry name" value="Radical_SAM"/>
    <property type="match status" value="1"/>
</dbReference>
<evidence type="ECO:0000256" key="14">
    <source>
        <dbReference type="HAMAP-Rule" id="MF_01849"/>
    </source>
</evidence>
<evidence type="ECO:0000256" key="1">
    <source>
        <dbReference type="ARBA" id="ARBA00004496"/>
    </source>
</evidence>
<sequence length="366" mass="41503">MQDKTDIKELSQDQLVEWLKSRKMAPYRARQIFKWIYMRQADSFEAMTDLSNALRLLLVENFTLSRLKKRRIETSSDGSKKYLFCLTDGSLVESVLIPEKDHYTLCISSQVGCAQGCAFCLTATGGFVRHLSTGEIVAQVRDAVREIPADDTRRLSNIVFMGMGEPLANYKNVIRAVHVITDSDYGLKFSPRRITLSTAGLVPQLEKLGYDTDVNLAISLNATDNKTRDQLMPINRKYPLEKLLEVCRNYPLRPRRRITFEYILIKGVNDSPRDAGRLAKLLQGIRCKINLIAFNEHAGSDFRRSDEPTILRFQEILHNHNYTAVIRYSKGLDISAACGQLKANEEQEKPCPTVRPADACHFPGAI</sequence>
<dbReference type="Proteomes" id="UP000288096">
    <property type="component" value="Unassembled WGS sequence"/>
</dbReference>
<dbReference type="Gene3D" id="1.10.150.530">
    <property type="match status" value="1"/>
</dbReference>
<dbReference type="FunFam" id="3.20.20.70:FF:000014">
    <property type="entry name" value="Probable dual-specificity RNA methyltransferase RlmN"/>
    <property type="match status" value="1"/>
</dbReference>
<keyword evidence="8 14" id="KW-0949">S-adenosyl-L-methionine</keyword>
<comment type="catalytic activity">
    <reaction evidence="14">
        <text>adenosine(37) in tRNA + 2 reduced [2Fe-2S]-[ferredoxin] + 2 S-adenosyl-L-methionine = 2-methyladenosine(37) in tRNA + 5'-deoxyadenosine + L-methionine + 2 oxidized [2Fe-2S]-[ferredoxin] + S-adenosyl-L-homocysteine</text>
        <dbReference type="Rhea" id="RHEA:43332"/>
        <dbReference type="Rhea" id="RHEA-COMP:10000"/>
        <dbReference type="Rhea" id="RHEA-COMP:10001"/>
        <dbReference type="Rhea" id="RHEA-COMP:10162"/>
        <dbReference type="Rhea" id="RHEA-COMP:10485"/>
        <dbReference type="ChEBI" id="CHEBI:17319"/>
        <dbReference type="ChEBI" id="CHEBI:33737"/>
        <dbReference type="ChEBI" id="CHEBI:33738"/>
        <dbReference type="ChEBI" id="CHEBI:57844"/>
        <dbReference type="ChEBI" id="CHEBI:57856"/>
        <dbReference type="ChEBI" id="CHEBI:59789"/>
        <dbReference type="ChEBI" id="CHEBI:74411"/>
        <dbReference type="ChEBI" id="CHEBI:74497"/>
        <dbReference type="EC" id="2.1.1.192"/>
    </reaction>
</comment>
<dbReference type="AlphaFoldDB" id="A0A401FR62"/>
<evidence type="ECO:0000256" key="12">
    <source>
        <dbReference type="ARBA" id="ARBA00023014"/>
    </source>
</evidence>
<evidence type="ECO:0000256" key="2">
    <source>
        <dbReference type="ARBA" id="ARBA00007544"/>
    </source>
</evidence>
<dbReference type="InterPro" id="IPR040072">
    <property type="entry name" value="Methyltransferase_A"/>
</dbReference>
<feature type="binding site" evidence="14">
    <location>
        <position position="113"/>
    </location>
    <ligand>
        <name>[4Fe-4S] cluster</name>
        <dbReference type="ChEBI" id="CHEBI:49883"/>
        <note>4Fe-4S-S-AdoMet</note>
    </ligand>
</feature>
<keyword evidence="10 14" id="KW-0479">Metal-binding</keyword>
<dbReference type="GO" id="GO:0002935">
    <property type="term" value="F:tRNA (adenine(37)-C2)-methyltransferase activity"/>
    <property type="evidence" value="ECO:0007669"/>
    <property type="project" value="UniProtKB-UniRule"/>
</dbReference>
<comment type="catalytic activity">
    <reaction evidence="14">
        <text>adenosine(2503) in 23S rRNA + 2 reduced [2Fe-2S]-[ferredoxin] + 2 S-adenosyl-L-methionine = 2-methyladenosine(2503) in 23S rRNA + 5'-deoxyadenosine + L-methionine + 2 oxidized [2Fe-2S]-[ferredoxin] + S-adenosyl-L-homocysteine</text>
        <dbReference type="Rhea" id="RHEA:42916"/>
        <dbReference type="Rhea" id="RHEA-COMP:10000"/>
        <dbReference type="Rhea" id="RHEA-COMP:10001"/>
        <dbReference type="Rhea" id="RHEA-COMP:10152"/>
        <dbReference type="Rhea" id="RHEA-COMP:10282"/>
        <dbReference type="ChEBI" id="CHEBI:17319"/>
        <dbReference type="ChEBI" id="CHEBI:33737"/>
        <dbReference type="ChEBI" id="CHEBI:33738"/>
        <dbReference type="ChEBI" id="CHEBI:57844"/>
        <dbReference type="ChEBI" id="CHEBI:57856"/>
        <dbReference type="ChEBI" id="CHEBI:59789"/>
        <dbReference type="ChEBI" id="CHEBI:74411"/>
        <dbReference type="ChEBI" id="CHEBI:74497"/>
        <dbReference type="EC" id="2.1.1.192"/>
    </reaction>
</comment>
<protein>
    <recommendedName>
        <fullName evidence="14">Probable dual-specificity RNA methyltransferase RlmN</fullName>
        <ecNumber evidence="14">2.1.1.192</ecNumber>
    </recommendedName>
    <alternativeName>
        <fullName evidence="14">23S rRNA (adenine(2503)-C(2))-methyltransferase</fullName>
    </alternativeName>
    <alternativeName>
        <fullName evidence="14">23S rRNA m2A2503 methyltransferase</fullName>
    </alternativeName>
    <alternativeName>
        <fullName evidence="14">Ribosomal RNA large subunit methyltransferase N</fullName>
    </alternativeName>
    <alternativeName>
        <fullName evidence="14">tRNA (adenine(37)-C(2))-methyltransferase</fullName>
    </alternativeName>
    <alternativeName>
        <fullName evidence="14">tRNA m2A37 methyltransferase</fullName>
    </alternativeName>
</protein>
<dbReference type="SUPFAM" id="SSF102114">
    <property type="entry name" value="Radical SAM enzymes"/>
    <property type="match status" value="1"/>
</dbReference>
<keyword evidence="7 14" id="KW-0808">Transferase</keyword>
<evidence type="ECO:0000256" key="4">
    <source>
        <dbReference type="ARBA" id="ARBA00022490"/>
    </source>
</evidence>
<dbReference type="SFLD" id="SFLDF00275">
    <property type="entry name" value="adenosine_C2_methyltransferase"/>
    <property type="match status" value="1"/>
</dbReference>
<dbReference type="Pfam" id="PF21016">
    <property type="entry name" value="RlmN_N"/>
    <property type="match status" value="1"/>
</dbReference>
<feature type="active site" description="S-methylcysteine intermediate" evidence="14">
    <location>
        <position position="338"/>
    </location>
</feature>
<evidence type="ECO:0000256" key="5">
    <source>
        <dbReference type="ARBA" id="ARBA00022552"/>
    </source>
</evidence>
<name>A0A401FR62_9BACT</name>
<dbReference type="GO" id="GO:0046872">
    <property type="term" value="F:metal ion binding"/>
    <property type="evidence" value="ECO:0007669"/>
    <property type="project" value="UniProtKB-KW"/>
</dbReference>
<dbReference type="Gene3D" id="3.20.20.70">
    <property type="entry name" value="Aldolase class I"/>
    <property type="match status" value="1"/>
</dbReference>
<feature type="binding site" evidence="14">
    <location>
        <begin position="219"/>
        <end position="221"/>
    </location>
    <ligand>
        <name>S-adenosyl-L-methionine</name>
        <dbReference type="ChEBI" id="CHEBI:59789"/>
    </ligand>
</feature>
<dbReference type="PROSITE" id="PS51918">
    <property type="entry name" value="RADICAL_SAM"/>
    <property type="match status" value="1"/>
</dbReference>
<reference evidence="17" key="1">
    <citation type="submission" date="2017-11" db="EMBL/GenBank/DDBJ databases">
        <authorList>
            <person name="Watanabe M."/>
            <person name="Kojima H."/>
        </authorList>
    </citation>
    <scope>NUCLEOTIDE SEQUENCE [LARGE SCALE GENOMIC DNA]</scope>
    <source>
        <strain evidence="17">Tokyo 01</strain>
    </source>
</reference>
<feature type="active site" description="Proton acceptor" evidence="14">
    <location>
        <position position="93"/>
    </location>
</feature>
<dbReference type="PIRSF" id="PIRSF006004">
    <property type="entry name" value="CHP00048"/>
    <property type="match status" value="1"/>
</dbReference>
<keyword evidence="6 14" id="KW-0489">Methyltransferase</keyword>
<gene>
    <name evidence="14" type="primary">rlmN</name>
    <name evidence="16" type="ORF">DENIS_0389</name>
</gene>
<comment type="caution">
    <text evidence="14">Lacks conserved residue(s) required for the propagation of feature annotation.</text>
</comment>
<dbReference type="SMART" id="SM00729">
    <property type="entry name" value="Elp3"/>
    <property type="match status" value="1"/>
</dbReference>
<keyword evidence="3 14" id="KW-0004">4Fe-4S</keyword>
<accession>A0A401FR62</accession>
<feature type="binding site" evidence="14">
    <location>
        <position position="197"/>
    </location>
    <ligand>
        <name>S-adenosyl-L-methionine</name>
        <dbReference type="ChEBI" id="CHEBI:59789"/>
    </ligand>
</feature>
<comment type="similarity">
    <text evidence="2 14">Belongs to the radical SAM superfamily. RlmN family.</text>
</comment>
<keyword evidence="5 14" id="KW-0698">rRNA processing</keyword>
<dbReference type="NCBIfam" id="TIGR00048">
    <property type="entry name" value="rRNA_mod_RlmN"/>
    <property type="match status" value="1"/>
</dbReference>
<reference evidence="17" key="2">
    <citation type="submission" date="2019-01" db="EMBL/GenBank/DDBJ databases">
        <title>Genome sequence of Desulfonema ishimotonii strain Tokyo 01.</title>
        <authorList>
            <person name="Fukui M."/>
        </authorList>
    </citation>
    <scope>NUCLEOTIDE SEQUENCE [LARGE SCALE GENOMIC DNA]</scope>
    <source>
        <strain evidence="17">Tokyo 01</strain>
    </source>
</reference>
<keyword evidence="11 14" id="KW-0408">Iron</keyword>
<organism evidence="16 17">
    <name type="scientific">Desulfonema ishimotonii</name>
    <dbReference type="NCBI Taxonomy" id="45657"/>
    <lineage>
        <taxon>Bacteria</taxon>
        <taxon>Pseudomonadati</taxon>
        <taxon>Thermodesulfobacteriota</taxon>
        <taxon>Desulfobacteria</taxon>
        <taxon>Desulfobacterales</taxon>
        <taxon>Desulfococcaceae</taxon>
        <taxon>Desulfonema</taxon>
    </lineage>
</organism>
<evidence type="ECO:0000259" key="15">
    <source>
        <dbReference type="PROSITE" id="PS51918"/>
    </source>
</evidence>
<keyword evidence="9 14" id="KW-0819">tRNA processing</keyword>
<evidence type="ECO:0000256" key="13">
    <source>
        <dbReference type="ARBA" id="ARBA00023157"/>
    </source>
</evidence>
<comment type="subcellular location">
    <subcellularLocation>
        <location evidence="1 14">Cytoplasm</location>
    </subcellularLocation>
</comment>
<dbReference type="GO" id="GO:0000049">
    <property type="term" value="F:tRNA binding"/>
    <property type="evidence" value="ECO:0007669"/>
    <property type="project" value="UniProtKB-UniRule"/>
</dbReference>
<dbReference type="Pfam" id="PF04055">
    <property type="entry name" value="Radical_SAM"/>
    <property type="match status" value="1"/>
</dbReference>
<dbReference type="InterPro" id="IPR004383">
    <property type="entry name" value="rRNA_lsu_MTrfase_RlmN/Cfr"/>
</dbReference>
<comment type="caution">
    <text evidence="16">The sequence shown here is derived from an EMBL/GenBank/DDBJ whole genome shotgun (WGS) entry which is preliminary data.</text>
</comment>
<dbReference type="InterPro" id="IPR013785">
    <property type="entry name" value="Aldolase_TIM"/>
</dbReference>
<dbReference type="InterPro" id="IPR048641">
    <property type="entry name" value="RlmN_N"/>
</dbReference>
<evidence type="ECO:0000313" key="17">
    <source>
        <dbReference type="Proteomes" id="UP000288096"/>
    </source>
</evidence>
<feature type="binding site" evidence="14">
    <location>
        <begin position="164"/>
        <end position="165"/>
    </location>
    <ligand>
        <name>S-adenosyl-L-methionine</name>
        <dbReference type="ChEBI" id="CHEBI:59789"/>
    </ligand>
</feature>
<feature type="domain" description="Radical SAM core" evidence="15">
    <location>
        <begin position="99"/>
        <end position="335"/>
    </location>
</feature>
<evidence type="ECO:0000256" key="8">
    <source>
        <dbReference type="ARBA" id="ARBA00022691"/>
    </source>
</evidence>
<evidence type="ECO:0000256" key="10">
    <source>
        <dbReference type="ARBA" id="ARBA00022723"/>
    </source>
</evidence>
<dbReference type="GO" id="GO:0070475">
    <property type="term" value="P:rRNA base methylation"/>
    <property type="evidence" value="ECO:0007669"/>
    <property type="project" value="UniProtKB-UniRule"/>
</dbReference>
<evidence type="ECO:0000256" key="7">
    <source>
        <dbReference type="ARBA" id="ARBA00022679"/>
    </source>
</evidence>
<feature type="binding site" evidence="14">
    <location>
        <position position="117"/>
    </location>
    <ligand>
        <name>[4Fe-4S] cluster</name>
        <dbReference type="ChEBI" id="CHEBI:49883"/>
        <note>4Fe-4S-S-AdoMet</note>
    </ligand>
</feature>
<dbReference type="InterPro" id="IPR006638">
    <property type="entry name" value="Elp3/MiaA/NifB-like_rSAM"/>
</dbReference>
<evidence type="ECO:0000313" key="16">
    <source>
        <dbReference type="EMBL" id="GBC59450.1"/>
    </source>
</evidence>
<evidence type="ECO:0000256" key="11">
    <source>
        <dbReference type="ARBA" id="ARBA00023004"/>
    </source>
</evidence>
<feature type="binding site" evidence="14">
    <location>
        <position position="120"/>
    </location>
    <ligand>
        <name>[4Fe-4S] cluster</name>
        <dbReference type="ChEBI" id="CHEBI:49883"/>
        <note>4Fe-4S-S-AdoMet</note>
    </ligand>
</feature>
<dbReference type="InterPro" id="IPR007197">
    <property type="entry name" value="rSAM"/>
</dbReference>
<evidence type="ECO:0000256" key="9">
    <source>
        <dbReference type="ARBA" id="ARBA00022694"/>
    </source>
</evidence>
<evidence type="ECO:0000256" key="3">
    <source>
        <dbReference type="ARBA" id="ARBA00022485"/>
    </source>
</evidence>
<comment type="miscellaneous">
    <text evidence="14">Reaction proceeds by a ping-pong mechanism involving intermediate methylation of a conserved cysteine residue.</text>
</comment>
<evidence type="ECO:0000256" key="6">
    <source>
        <dbReference type="ARBA" id="ARBA00022603"/>
    </source>
</evidence>
<keyword evidence="13 14" id="KW-1015">Disulfide bond</keyword>
<proteinExistence type="inferred from homology"/>
<dbReference type="GO" id="GO:0051539">
    <property type="term" value="F:4 iron, 4 sulfur cluster binding"/>
    <property type="evidence" value="ECO:0007669"/>
    <property type="project" value="UniProtKB-UniRule"/>
</dbReference>
<keyword evidence="12 14" id="KW-0411">Iron-sulfur</keyword>
<keyword evidence="17" id="KW-1185">Reference proteome</keyword>
<dbReference type="HAMAP" id="MF_01849">
    <property type="entry name" value="RNA_methyltr_RlmN"/>
    <property type="match status" value="1"/>
</dbReference>